<dbReference type="PROSITE" id="PS50234">
    <property type="entry name" value="VWFA"/>
    <property type="match status" value="1"/>
</dbReference>
<sequence>MGNRHSSHTTEHGVPAQCRSVRQISAFKPLHTLVASQPYDHQQQSTHNSDGTPPPPYSSTDTRATPAADTTSSSSGVGLNDNQYSFLRTFDIIFVVDDSTSMRGKRWGEAEDAIAAIAPICVHYDSDGIDICFLNHRNHDRAAPNGGYKNVTDASGVQEIFKSVSPRGATPVGTRLHQILTPYMRDLSRLTSQGRESELKPLNIIVITDGVFTDDAESVIVDVARQLDHPNVRAVPWQVGIQFFQVGDDEPAREYLQKLDDELVRRKSSDGIRDIVDTVPWKGDRGRVLDAEGILKCVLGAVNKKYDEREASR</sequence>
<name>A0ABR4L6M0_9EURO</name>
<dbReference type="Proteomes" id="UP001610432">
    <property type="component" value="Unassembled WGS sequence"/>
</dbReference>
<gene>
    <name evidence="3" type="ORF">BJX67DRAFT_368940</name>
</gene>
<dbReference type="GeneID" id="98145761"/>
<evidence type="ECO:0000313" key="4">
    <source>
        <dbReference type="Proteomes" id="UP001610432"/>
    </source>
</evidence>
<accession>A0ABR4L6M0</accession>
<organism evidence="3 4">
    <name type="scientific">Aspergillus lucknowensis</name>
    <dbReference type="NCBI Taxonomy" id="176173"/>
    <lineage>
        <taxon>Eukaryota</taxon>
        <taxon>Fungi</taxon>
        <taxon>Dikarya</taxon>
        <taxon>Ascomycota</taxon>
        <taxon>Pezizomycotina</taxon>
        <taxon>Eurotiomycetes</taxon>
        <taxon>Eurotiomycetidae</taxon>
        <taxon>Eurotiales</taxon>
        <taxon>Aspergillaceae</taxon>
        <taxon>Aspergillus</taxon>
        <taxon>Aspergillus subgen. Nidulantes</taxon>
    </lineage>
</organism>
<dbReference type="SUPFAM" id="SSF53300">
    <property type="entry name" value="vWA-like"/>
    <property type="match status" value="1"/>
</dbReference>
<dbReference type="InterPro" id="IPR002035">
    <property type="entry name" value="VWF_A"/>
</dbReference>
<dbReference type="InterPro" id="IPR036465">
    <property type="entry name" value="vWFA_dom_sf"/>
</dbReference>
<proteinExistence type="predicted"/>
<feature type="region of interest" description="Disordered" evidence="1">
    <location>
        <begin position="1"/>
        <end position="20"/>
    </location>
</feature>
<comment type="caution">
    <text evidence="3">The sequence shown here is derived from an EMBL/GenBank/DDBJ whole genome shotgun (WGS) entry which is preliminary data.</text>
</comment>
<feature type="compositionally biased region" description="Polar residues" evidence="1">
    <location>
        <begin position="39"/>
        <end position="51"/>
    </location>
</feature>
<dbReference type="RefSeq" id="XP_070880300.1">
    <property type="nucleotide sequence ID" value="XM_071030689.1"/>
</dbReference>
<dbReference type="SMART" id="SM00327">
    <property type="entry name" value="VWA"/>
    <property type="match status" value="1"/>
</dbReference>
<evidence type="ECO:0000259" key="2">
    <source>
        <dbReference type="PROSITE" id="PS50234"/>
    </source>
</evidence>
<dbReference type="EMBL" id="JBFXLQ010000175">
    <property type="protein sequence ID" value="KAL2859122.1"/>
    <property type="molecule type" value="Genomic_DNA"/>
</dbReference>
<feature type="compositionally biased region" description="Low complexity" evidence="1">
    <location>
        <begin position="58"/>
        <end position="75"/>
    </location>
</feature>
<feature type="region of interest" description="Disordered" evidence="1">
    <location>
        <begin position="37"/>
        <end position="78"/>
    </location>
</feature>
<keyword evidence="4" id="KW-1185">Reference proteome</keyword>
<feature type="domain" description="VWFA" evidence="2">
    <location>
        <begin position="91"/>
        <end position="247"/>
    </location>
</feature>
<reference evidence="3 4" key="1">
    <citation type="submission" date="2024-07" db="EMBL/GenBank/DDBJ databases">
        <title>Section-level genome sequencing and comparative genomics of Aspergillus sections Usti and Cavernicolus.</title>
        <authorList>
            <consortium name="Lawrence Berkeley National Laboratory"/>
            <person name="Nybo J.L."/>
            <person name="Vesth T.C."/>
            <person name="Theobald S."/>
            <person name="Frisvad J.C."/>
            <person name="Larsen T.O."/>
            <person name="Kjaerboelling I."/>
            <person name="Rothschild-Mancinelli K."/>
            <person name="Lyhne E.K."/>
            <person name="Kogle M.E."/>
            <person name="Barry K."/>
            <person name="Clum A."/>
            <person name="Na H."/>
            <person name="Ledsgaard L."/>
            <person name="Lin J."/>
            <person name="Lipzen A."/>
            <person name="Kuo A."/>
            <person name="Riley R."/>
            <person name="Mondo S."/>
            <person name="Labutti K."/>
            <person name="Haridas S."/>
            <person name="Pangalinan J."/>
            <person name="Salamov A.A."/>
            <person name="Simmons B.A."/>
            <person name="Magnuson J.K."/>
            <person name="Chen J."/>
            <person name="Drula E."/>
            <person name="Henrissat B."/>
            <person name="Wiebenga A."/>
            <person name="Lubbers R.J."/>
            <person name="Gomes A.C."/>
            <person name="Macurrencykelacurrency M.R."/>
            <person name="Stajich J."/>
            <person name="Grigoriev I.V."/>
            <person name="Mortensen U.H."/>
            <person name="De Vries R.P."/>
            <person name="Baker S.E."/>
            <person name="Andersen M.R."/>
        </authorList>
    </citation>
    <scope>NUCLEOTIDE SEQUENCE [LARGE SCALE GENOMIC DNA]</scope>
    <source>
        <strain evidence="3 4">CBS 449.75</strain>
    </source>
</reference>
<dbReference type="PANTHER" id="PTHR34706:SF1">
    <property type="entry name" value="VWFA DOMAIN-CONTAINING PROTEIN"/>
    <property type="match status" value="1"/>
</dbReference>
<dbReference type="Gene3D" id="3.40.50.410">
    <property type="entry name" value="von Willebrand factor, type A domain"/>
    <property type="match status" value="1"/>
</dbReference>
<protein>
    <recommendedName>
        <fullName evidence="2">VWFA domain-containing protein</fullName>
    </recommendedName>
</protein>
<evidence type="ECO:0000256" key="1">
    <source>
        <dbReference type="SAM" id="MobiDB-lite"/>
    </source>
</evidence>
<evidence type="ECO:0000313" key="3">
    <source>
        <dbReference type="EMBL" id="KAL2859122.1"/>
    </source>
</evidence>
<dbReference type="PANTHER" id="PTHR34706">
    <property type="entry name" value="SLR1338 PROTEIN"/>
    <property type="match status" value="1"/>
</dbReference>